<evidence type="ECO:0000313" key="2">
    <source>
        <dbReference type="EMBL" id="NYD75458.1"/>
    </source>
</evidence>
<dbReference type="EMBL" id="JACCBJ010000001">
    <property type="protein sequence ID" value="NYD75458.1"/>
    <property type="molecule type" value="Genomic_DNA"/>
</dbReference>
<evidence type="ECO:0000313" key="3">
    <source>
        <dbReference type="Proteomes" id="UP000589620"/>
    </source>
</evidence>
<feature type="compositionally biased region" description="Acidic residues" evidence="1">
    <location>
        <begin position="35"/>
        <end position="47"/>
    </location>
</feature>
<evidence type="ECO:0000256" key="1">
    <source>
        <dbReference type="SAM" id="MobiDB-lite"/>
    </source>
</evidence>
<dbReference type="AlphaFoldDB" id="A0A852T1J3"/>
<name>A0A852T1J3_9MICO</name>
<feature type="compositionally biased region" description="Acidic residues" evidence="1">
    <location>
        <begin position="9"/>
        <end position="23"/>
    </location>
</feature>
<feature type="region of interest" description="Disordered" evidence="1">
    <location>
        <begin position="1"/>
        <end position="47"/>
    </location>
</feature>
<gene>
    <name evidence="2" type="ORF">BJ963_002977</name>
</gene>
<sequence length="47" mass="5221">MGRQPTDQQTEDFPDVVPEEQMDPDIVPAPQPEPDAVDDGDEEDGRL</sequence>
<protein>
    <submittedName>
        <fullName evidence="2">Uncharacterized protein</fullName>
    </submittedName>
</protein>
<organism evidence="2 3">
    <name type="scientific">Leifsonia soli</name>
    <dbReference type="NCBI Taxonomy" id="582665"/>
    <lineage>
        <taxon>Bacteria</taxon>
        <taxon>Bacillati</taxon>
        <taxon>Actinomycetota</taxon>
        <taxon>Actinomycetes</taxon>
        <taxon>Micrococcales</taxon>
        <taxon>Microbacteriaceae</taxon>
        <taxon>Leifsonia</taxon>
    </lineage>
</organism>
<comment type="caution">
    <text evidence="2">The sequence shown here is derived from an EMBL/GenBank/DDBJ whole genome shotgun (WGS) entry which is preliminary data.</text>
</comment>
<keyword evidence="3" id="KW-1185">Reference proteome</keyword>
<dbReference type="Proteomes" id="UP000589620">
    <property type="component" value="Unassembled WGS sequence"/>
</dbReference>
<dbReference type="RefSeq" id="WP_179457369.1">
    <property type="nucleotide sequence ID" value="NZ_BAAAPX010000001.1"/>
</dbReference>
<reference evidence="2 3" key="1">
    <citation type="submission" date="2020-07" db="EMBL/GenBank/DDBJ databases">
        <title>Sequencing the genomes of 1000 actinobacteria strains.</title>
        <authorList>
            <person name="Klenk H.-P."/>
        </authorList>
    </citation>
    <scope>NUCLEOTIDE SEQUENCE [LARGE SCALE GENOMIC DNA]</scope>
    <source>
        <strain evidence="2 3">DSM 23871</strain>
    </source>
</reference>
<accession>A0A852T1J3</accession>
<proteinExistence type="predicted"/>